<comment type="caution">
    <text evidence="2">The sequence shown here is derived from an EMBL/GenBank/DDBJ whole genome shotgun (WGS) entry which is preliminary data.</text>
</comment>
<evidence type="ECO:0000256" key="1">
    <source>
        <dbReference type="SAM" id="Phobius"/>
    </source>
</evidence>
<dbReference type="EMBL" id="AQHF01000026">
    <property type="protein sequence ID" value="MBE0347502.1"/>
    <property type="molecule type" value="Genomic_DNA"/>
</dbReference>
<name>A0A8I0MY57_9GAMM</name>
<keyword evidence="1" id="KW-0812">Transmembrane</keyword>
<dbReference type="InterPro" id="IPR012902">
    <property type="entry name" value="N_methyl_site"/>
</dbReference>
<organism evidence="2 3">
    <name type="scientific">Pseudoalteromonas peptidolytica F12-50-A1</name>
    <dbReference type="NCBI Taxonomy" id="1315280"/>
    <lineage>
        <taxon>Bacteria</taxon>
        <taxon>Pseudomonadati</taxon>
        <taxon>Pseudomonadota</taxon>
        <taxon>Gammaproteobacteria</taxon>
        <taxon>Alteromonadales</taxon>
        <taxon>Pseudoalteromonadaceae</taxon>
        <taxon>Pseudoalteromonas</taxon>
    </lineage>
</organism>
<feature type="transmembrane region" description="Helical" evidence="1">
    <location>
        <begin position="12"/>
        <end position="31"/>
    </location>
</feature>
<accession>A0A8I0MY57</accession>
<dbReference type="InterPro" id="IPR045584">
    <property type="entry name" value="Pilin-like"/>
</dbReference>
<evidence type="ECO:0000313" key="2">
    <source>
        <dbReference type="EMBL" id="MBE0347502.1"/>
    </source>
</evidence>
<dbReference type="Pfam" id="PF07963">
    <property type="entry name" value="N_methyl"/>
    <property type="match status" value="1"/>
</dbReference>
<dbReference type="AlphaFoldDB" id="A0A8I0MY57"/>
<protein>
    <recommendedName>
        <fullName evidence="4">Prepilin-type N-terminal cleavage/methylation domain-containing protein</fullName>
    </recommendedName>
</protein>
<keyword evidence="3" id="KW-1185">Reference proteome</keyword>
<proteinExistence type="predicted"/>
<keyword evidence="1" id="KW-1133">Transmembrane helix</keyword>
<dbReference type="NCBIfam" id="TIGR02532">
    <property type="entry name" value="IV_pilin_GFxxxE"/>
    <property type="match status" value="1"/>
</dbReference>
<sequence length="201" mass="21927">MNQKGFTLVELSIVLVVIGLLISISSVAGNIQRNAEYTKIQSRFVMPWAQTYKIYFDYVGLVPGDITPATGKINQGNGDICDADLRKFFNDAGIELPTGRGASREDKAVFNALDNNPRQIAVCLSHVQQWRIQGSEIAVNAIRINGLTPDLAAKLDTAIDGLSNASDGMFRLITGANADADWPVANDTNLQSVDAYYRMPF</sequence>
<evidence type="ECO:0000313" key="3">
    <source>
        <dbReference type="Proteomes" id="UP000660708"/>
    </source>
</evidence>
<dbReference type="RefSeq" id="WP_128731880.1">
    <property type="nucleotide sequence ID" value="NZ_AQHF01000026.1"/>
</dbReference>
<evidence type="ECO:0008006" key="4">
    <source>
        <dbReference type="Google" id="ProtNLM"/>
    </source>
</evidence>
<gene>
    <name evidence="2" type="ORF">PPEP_a1971</name>
</gene>
<dbReference type="Proteomes" id="UP000660708">
    <property type="component" value="Unassembled WGS sequence"/>
</dbReference>
<keyword evidence="1" id="KW-0472">Membrane</keyword>
<reference evidence="2 3" key="1">
    <citation type="submission" date="2015-06" db="EMBL/GenBank/DDBJ databases">
        <title>Genome sequence of Pseudoalteromonas peptidolytica.</title>
        <authorList>
            <person name="Xie B.-B."/>
            <person name="Rong J.-C."/>
            <person name="Qin Q.-L."/>
            <person name="Zhang Y.-Z."/>
        </authorList>
    </citation>
    <scope>NUCLEOTIDE SEQUENCE [LARGE SCALE GENOMIC DNA]</scope>
    <source>
        <strain evidence="2 3">F12-50-A1</strain>
    </source>
</reference>
<dbReference type="SUPFAM" id="SSF54523">
    <property type="entry name" value="Pili subunits"/>
    <property type="match status" value="1"/>
</dbReference>